<dbReference type="EMBL" id="CAMPGE010017070">
    <property type="protein sequence ID" value="CAI2375581.1"/>
    <property type="molecule type" value="Genomic_DNA"/>
</dbReference>
<evidence type="ECO:0000313" key="2">
    <source>
        <dbReference type="EMBL" id="CAI2375581.1"/>
    </source>
</evidence>
<feature type="region of interest" description="Disordered" evidence="1">
    <location>
        <begin position="1"/>
        <end position="31"/>
    </location>
</feature>
<feature type="region of interest" description="Disordered" evidence="1">
    <location>
        <begin position="78"/>
        <end position="131"/>
    </location>
</feature>
<comment type="caution">
    <text evidence="2">The sequence shown here is derived from an EMBL/GenBank/DDBJ whole genome shotgun (WGS) entry which is preliminary data.</text>
</comment>
<feature type="compositionally biased region" description="Acidic residues" evidence="1">
    <location>
        <begin position="22"/>
        <end position="31"/>
    </location>
</feature>
<sequence length="318" mass="36780">MTSYSEAQEYVFSIPSPHEADSFVEEDEQPELEVGQQNLNFNANLNFEDCPDFEPPIDQELFSYNSEEPTVIQCELSGDLKNSTKETDPDSCSKIPEVSSEDEKDLLEETQKSTQSNEESSSLTNSPSSNINESQHLFREDVIMKATIRAANKIIKTFIDENLKQYYKEHRVTLKRKLDTHRIETYDFIVECVTKALGYQLPERRMKGVYAIIFHLCLRKRDAIEWMIPFSSESEKRSVAFELQNYNKQSLSYTKDAGEFCLNHCLLKVAKALYFTNPSSQAVFRDHVLNTNKMVGIKDPEQYLARLVDELKQIEEDF</sequence>
<reference evidence="2" key="1">
    <citation type="submission" date="2023-07" db="EMBL/GenBank/DDBJ databases">
        <authorList>
            <consortium name="AG Swart"/>
            <person name="Singh M."/>
            <person name="Singh A."/>
            <person name="Seah K."/>
            <person name="Emmerich C."/>
        </authorList>
    </citation>
    <scope>NUCLEOTIDE SEQUENCE</scope>
    <source>
        <strain evidence="2">DP1</strain>
    </source>
</reference>
<name>A0AAD1XMI2_EUPCR</name>
<keyword evidence="3" id="KW-1185">Reference proteome</keyword>
<protein>
    <submittedName>
        <fullName evidence="2">Uncharacterized protein</fullName>
    </submittedName>
</protein>
<organism evidence="2 3">
    <name type="scientific">Euplotes crassus</name>
    <dbReference type="NCBI Taxonomy" id="5936"/>
    <lineage>
        <taxon>Eukaryota</taxon>
        <taxon>Sar</taxon>
        <taxon>Alveolata</taxon>
        <taxon>Ciliophora</taxon>
        <taxon>Intramacronucleata</taxon>
        <taxon>Spirotrichea</taxon>
        <taxon>Hypotrichia</taxon>
        <taxon>Euplotida</taxon>
        <taxon>Euplotidae</taxon>
        <taxon>Moneuplotes</taxon>
    </lineage>
</organism>
<proteinExistence type="predicted"/>
<gene>
    <name evidence="2" type="ORF">ECRASSUSDP1_LOCUS16944</name>
</gene>
<dbReference type="AlphaFoldDB" id="A0AAD1XMI2"/>
<evidence type="ECO:0000256" key="1">
    <source>
        <dbReference type="SAM" id="MobiDB-lite"/>
    </source>
</evidence>
<accession>A0AAD1XMI2</accession>
<dbReference type="Proteomes" id="UP001295684">
    <property type="component" value="Unassembled WGS sequence"/>
</dbReference>
<feature type="compositionally biased region" description="Acidic residues" evidence="1">
    <location>
        <begin position="99"/>
        <end position="108"/>
    </location>
</feature>
<feature type="compositionally biased region" description="Low complexity" evidence="1">
    <location>
        <begin position="112"/>
        <end position="130"/>
    </location>
</feature>
<evidence type="ECO:0000313" key="3">
    <source>
        <dbReference type="Proteomes" id="UP001295684"/>
    </source>
</evidence>